<reference evidence="2" key="1">
    <citation type="submission" date="2017-09" db="EMBL/GenBank/DDBJ databases">
        <title>Depth-based differentiation of microbial function through sediment-hosted aquifers and enrichment of novel symbionts in the deep terrestrial subsurface.</title>
        <authorList>
            <person name="Probst A.J."/>
            <person name="Ladd B."/>
            <person name="Jarett J.K."/>
            <person name="Geller-Mcgrath D.E."/>
            <person name="Sieber C.M.K."/>
            <person name="Emerson J.B."/>
            <person name="Anantharaman K."/>
            <person name="Thomas B.C."/>
            <person name="Malmstrom R."/>
            <person name="Stieglmeier M."/>
            <person name="Klingl A."/>
            <person name="Woyke T."/>
            <person name="Ryan C.M."/>
            <person name="Banfield J.F."/>
        </authorList>
    </citation>
    <scope>NUCLEOTIDE SEQUENCE [LARGE SCALE GENOMIC DNA]</scope>
</reference>
<accession>A0A2M7VJG4</accession>
<proteinExistence type="predicted"/>
<comment type="caution">
    <text evidence="1">The sequence shown here is derived from an EMBL/GenBank/DDBJ whole genome shotgun (WGS) entry which is preliminary data.</text>
</comment>
<dbReference type="AlphaFoldDB" id="A0A2M7VJG4"/>
<dbReference type="Proteomes" id="UP000231469">
    <property type="component" value="Unassembled WGS sequence"/>
</dbReference>
<organism evidence="1 2">
    <name type="scientific">bacterium (Candidatus Gribaldobacteria) CG_4_10_14_0_2_um_filter_36_18</name>
    <dbReference type="NCBI Taxonomy" id="2014264"/>
    <lineage>
        <taxon>Bacteria</taxon>
        <taxon>Candidatus Gribaldobacteria</taxon>
    </lineage>
</organism>
<gene>
    <name evidence="1" type="ORF">COX73_03085</name>
</gene>
<evidence type="ECO:0000313" key="2">
    <source>
        <dbReference type="Proteomes" id="UP000231469"/>
    </source>
</evidence>
<dbReference type="EMBL" id="PFPS01000125">
    <property type="protein sequence ID" value="PJA01995.1"/>
    <property type="molecule type" value="Genomic_DNA"/>
</dbReference>
<protein>
    <submittedName>
        <fullName evidence="1">Uncharacterized protein</fullName>
    </submittedName>
</protein>
<sequence length="79" mass="8641">MVQRFKFLDIFQMNPDGSLSPKRVINVNGIVFGPGVSFNAGVSFGGVDFHNYKFLDIAAEEASGVLVIKGFYKDQSNGH</sequence>
<evidence type="ECO:0000313" key="1">
    <source>
        <dbReference type="EMBL" id="PJA01995.1"/>
    </source>
</evidence>
<name>A0A2M7VJG4_9BACT</name>